<sequence>MWNNCIQLHAEQSKGCTPRFSVANERKIGLAWQQSLHSVNCQFKSGMYKLYDEVPTGGCGKTPATTNVALQIVLQDSAISNTKVCYLLTSVNVPPPSRRGMQKTENKVASVSAQHTVDDLKQKRDKIREINSLRGQEHNAPISTSAQMSCITVHH</sequence>
<accession>A0AAD9K3I9</accession>
<dbReference type="AlphaFoldDB" id="A0AAD9K3I9"/>
<dbReference type="Pfam" id="PF20700">
    <property type="entry name" value="Mutator"/>
    <property type="match status" value="1"/>
</dbReference>
<dbReference type="InterPro" id="IPR049012">
    <property type="entry name" value="Mutator_transp_dom"/>
</dbReference>
<dbReference type="Proteomes" id="UP001209878">
    <property type="component" value="Unassembled WGS sequence"/>
</dbReference>
<proteinExistence type="predicted"/>
<organism evidence="2 3">
    <name type="scientific">Ridgeia piscesae</name>
    <name type="common">Tubeworm</name>
    <dbReference type="NCBI Taxonomy" id="27915"/>
    <lineage>
        <taxon>Eukaryota</taxon>
        <taxon>Metazoa</taxon>
        <taxon>Spiralia</taxon>
        <taxon>Lophotrochozoa</taxon>
        <taxon>Annelida</taxon>
        <taxon>Polychaeta</taxon>
        <taxon>Sedentaria</taxon>
        <taxon>Canalipalpata</taxon>
        <taxon>Sabellida</taxon>
        <taxon>Siboglinidae</taxon>
        <taxon>Ridgeia</taxon>
    </lineage>
</organism>
<evidence type="ECO:0000313" key="3">
    <source>
        <dbReference type="Proteomes" id="UP001209878"/>
    </source>
</evidence>
<feature type="domain" description="Mutator-like transposase" evidence="1">
    <location>
        <begin position="1"/>
        <end position="141"/>
    </location>
</feature>
<comment type="caution">
    <text evidence="2">The sequence shown here is derived from an EMBL/GenBank/DDBJ whole genome shotgun (WGS) entry which is preliminary data.</text>
</comment>
<evidence type="ECO:0000259" key="1">
    <source>
        <dbReference type="Pfam" id="PF20700"/>
    </source>
</evidence>
<protein>
    <recommendedName>
        <fullName evidence="1">Mutator-like transposase domain-containing protein</fullName>
    </recommendedName>
</protein>
<dbReference type="EMBL" id="JAODUO010001423">
    <property type="protein sequence ID" value="KAK2164269.1"/>
    <property type="molecule type" value="Genomic_DNA"/>
</dbReference>
<gene>
    <name evidence="2" type="ORF">NP493_1423g00000</name>
</gene>
<name>A0AAD9K3I9_RIDPI</name>
<keyword evidence="3" id="KW-1185">Reference proteome</keyword>
<evidence type="ECO:0000313" key="2">
    <source>
        <dbReference type="EMBL" id="KAK2164269.1"/>
    </source>
</evidence>
<reference evidence="2" key="1">
    <citation type="journal article" date="2023" name="Mol. Biol. Evol.">
        <title>Third-Generation Sequencing Reveals the Adaptive Role of the Epigenome in Three Deep-Sea Polychaetes.</title>
        <authorList>
            <person name="Perez M."/>
            <person name="Aroh O."/>
            <person name="Sun Y."/>
            <person name="Lan Y."/>
            <person name="Juniper S.K."/>
            <person name="Young C.R."/>
            <person name="Angers B."/>
            <person name="Qian P.Y."/>
        </authorList>
    </citation>
    <scope>NUCLEOTIDE SEQUENCE</scope>
    <source>
        <strain evidence="2">R07B-5</strain>
    </source>
</reference>